<dbReference type="InterPro" id="IPR029041">
    <property type="entry name" value="FAD-linked_oxidoreductase-like"/>
</dbReference>
<reference evidence="2" key="1">
    <citation type="submission" date="2020-07" db="EMBL/GenBank/DDBJ databases">
        <title>Severe corrosion of carbon steel in oil field produced water can be linked to methanogenic archaea containing a special type of NiFe hydrogenase.</title>
        <authorList>
            <person name="Lahme S."/>
            <person name="Mand J."/>
            <person name="Longwell J."/>
            <person name="Smith R."/>
            <person name="Enning D."/>
        </authorList>
    </citation>
    <scope>NUCLEOTIDE SEQUENCE</scope>
    <source>
        <strain evidence="2">MIC098Bin6</strain>
    </source>
</reference>
<dbReference type="SUPFAM" id="SSF51730">
    <property type="entry name" value="FAD-linked oxidoreductase"/>
    <property type="match status" value="1"/>
</dbReference>
<protein>
    <submittedName>
        <fullName evidence="2">Methylenetetrahydrofolate reductase</fullName>
    </submittedName>
</protein>
<name>A0A931D1G8_9BACT</name>
<dbReference type="AlphaFoldDB" id="A0A931D1G8"/>
<accession>A0A931D1G8</accession>
<evidence type="ECO:0000256" key="1">
    <source>
        <dbReference type="ARBA" id="ARBA00023002"/>
    </source>
</evidence>
<dbReference type="EMBL" id="JACCQK010000727">
    <property type="protein sequence ID" value="MBG0780433.1"/>
    <property type="molecule type" value="Genomic_DNA"/>
</dbReference>
<keyword evidence="1" id="KW-0560">Oxidoreductase</keyword>
<comment type="caution">
    <text evidence="2">The sequence shown here is derived from an EMBL/GenBank/DDBJ whole genome shotgun (WGS) entry which is preliminary data.</text>
</comment>
<evidence type="ECO:0000313" key="3">
    <source>
        <dbReference type="Proteomes" id="UP000706172"/>
    </source>
</evidence>
<organism evidence="2 3">
    <name type="scientific">Desulfotignum balticum</name>
    <dbReference type="NCBI Taxonomy" id="115781"/>
    <lineage>
        <taxon>Bacteria</taxon>
        <taxon>Pseudomonadati</taxon>
        <taxon>Thermodesulfobacteriota</taxon>
        <taxon>Desulfobacteria</taxon>
        <taxon>Desulfobacterales</taxon>
        <taxon>Desulfobacteraceae</taxon>
        <taxon>Desulfotignum</taxon>
    </lineage>
</organism>
<sequence length="114" mass="12335">MSFKAKLSSGERVILAEMDTPKGVDISNMISHARFLKSRVDAVVLPDLDTGVMHLNALAGGAILTQQGLEPVIHVYGRDRNRMALQGDLLAAHVLGIHNLMVVQGEEMINGDHP</sequence>
<dbReference type="Proteomes" id="UP000706172">
    <property type="component" value="Unassembled WGS sequence"/>
</dbReference>
<dbReference type="GO" id="GO:0016491">
    <property type="term" value="F:oxidoreductase activity"/>
    <property type="evidence" value="ECO:0007669"/>
    <property type="project" value="UniProtKB-KW"/>
</dbReference>
<feature type="non-terminal residue" evidence="2">
    <location>
        <position position="114"/>
    </location>
</feature>
<dbReference type="Gene3D" id="3.20.20.220">
    <property type="match status" value="1"/>
</dbReference>
<proteinExistence type="predicted"/>
<gene>
    <name evidence="2" type="ORF">H0S81_10970</name>
</gene>
<evidence type="ECO:0000313" key="2">
    <source>
        <dbReference type="EMBL" id="MBG0780433.1"/>
    </source>
</evidence>